<evidence type="ECO:0000313" key="2">
    <source>
        <dbReference type="Proteomes" id="UP000002506"/>
    </source>
</evidence>
<dbReference type="EMBL" id="CP001827">
    <property type="protein sequence ID" value="ACZ61405.1"/>
    <property type="molecule type" value="Genomic_DNA"/>
</dbReference>
<evidence type="ECO:0000313" key="1">
    <source>
        <dbReference type="EMBL" id="ACZ61405.1"/>
    </source>
</evidence>
<dbReference type="HOGENOM" id="CLU_1552772_0_0_0"/>
<protein>
    <submittedName>
        <fullName evidence="1">Uncharacterized protein</fullName>
    </submittedName>
</protein>
<accession>D2BGF5</accession>
<dbReference type="KEGG" id="dev:DhcVS_243"/>
<proteinExistence type="predicted"/>
<organism evidence="1 2">
    <name type="scientific">Dehalococcoides mccartyi (strain VS)</name>
    <dbReference type="NCBI Taxonomy" id="311424"/>
    <lineage>
        <taxon>Bacteria</taxon>
        <taxon>Bacillati</taxon>
        <taxon>Chloroflexota</taxon>
        <taxon>Dehalococcoidia</taxon>
        <taxon>Dehalococcoidales</taxon>
        <taxon>Dehalococcoidaceae</taxon>
        <taxon>Dehalococcoides</taxon>
    </lineage>
</organism>
<dbReference type="RefSeq" id="WP_012881581.1">
    <property type="nucleotide sequence ID" value="NC_013552.1"/>
</dbReference>
<dbReference type="Proteomes" id="UP000002506">
    <property type="component" value="Chromosome"/>
</dbReference>
<sequence>MAIIIRHQYNNQQWEAPCQNPGKDLRCHQCFKKNVAIEPPKWSDEICSGHCWEQYLRKKNRWGYAPKGRFFGERAQIGDDVYFVFRQLDTSPQLYTLWAVSKVVSIDETLRRSNDTDENGYSFVYFEPFMPLPEKFWKPNLSSQDLVGEVWGSGNHRYLTVTQASHIRSLIE</sequence>
<gene>
    <name evidence="1" type="ordered locus">DhcVS_243</name>
</gene>
<dbReference type="AlphaFoldDB" id="D2BGF5"/>
<reference evidence="1 2" key="1">
    <citation type="journal article" date="2009" name="PLoS Genet.">
        <title>Localized plasticity in the streamlined genomes of vinyl chloride respiring Dehalococcoides.</title>
        <authorList>
            <person name="McMurdie P.J."/>
            <person name="Behrens S.F."/>
            <person name="Muller J.A."/>
            <person name="Goke J."/>
            <person name="Ritalahti K.M."/>
            <person name="Wagner R."/>
            <person name="Goltsman E."/>
            <person name="Lapidus A."/>
            <person name="Holmes S."/>
            <person name="Loffler F.E."/>
            <person name="Spormann A.M."/>
        </authorList>
    </citation>
    <scope>NUCLEOTIDE SEQUENCE [LARGE SCALE GENOMIC DNA]</scope>
    <source>
        <strain evidence="1 2">VS</strain>
    </source>
</reference>
<name>D2BGF5_DEHMV</name>